<reference evidence="2" key="1">
    <citation type="submission" date="2023-06" db="EMBL/GenBank/DDBJ databases">
        <title>Genomic analysis of the entomopathogenic nematode Steinernema hermaphroditum.</title>
        <authorList>
            <person name="Schwarz E.M."/>
            <person name="Heppert J.K."/>
            <person name="Baniya A."/>
            <person name="Schwartz H.T."/>
            <person name="Tan C.-H."/>
            <person name="Antoshechkin I."/>
            <person name="Sternberg P.W."/>
            <person name="Goodrich-Blair H."/>
            <person name="Dillman A.R."/>
        </authorList>
    </citation>
    <scope>NUCLEOTIDE SEQUENCE</scope>
    <source>
        <strain evidence="2">PS9179</strain>
        <tissue evidence="2">Whole animal</tissue>
    </source>
</reference>
<feature type="transmembrane region" description="Helical" evidence="1">
    <location>
        <begin position="310"/>
        <end position="329"/>
    </location>
</feature>
<dbReference type="PANTHER" id="PTHR23021">
    <property type="entry name" value="SERPENTINE RECEPTOR, CLASS T"/>
    <property type="match status" value="1"/>
</dbReference>
<evidence type="ECO:0008006" key="4">
    <source>
        <dbReference type="Google" id="ProtNLM"/>
    </source>
</evidence>
<dbReference type="PANTHER" id="PTHR23021:SF28">
    <property type="entry name" value="SERPENTINE RECEPTOR, CLASS T-RELATED"/>
    <property type="match status" value="1"/>
</dbReference>
<dbReference type="Pfam" id="PF10321">
    <property type="entry name" value="7TM_GPCR_Srt"/>
    <property type="match status" value="1"/>
</dbReference>
<proteinExistence type="predicted"/>
<feature type="transmembrane region" description="Helical" evidence="1">
    <location>
        <begin position="275"/>
        <end position="298"/>
    </location>
</feature>
<keyword evidence="3" id="KW-1185">Reference proteome</keyword>
<sequence length="441" mass="50172">MMELYFNRHPQWLRYYNCSFLSHEQWSERGQVSIPMGVYSLVSGVLYLAMYIPCLIVVVKTDQLRSLSCYKIMSCLGIVECLGVVISCLFTGYLFLVGAVFCSSPHVIYIAGHGDLAFWEAQCMLCVLLGVNRVVDFWNIPVLTALFEGYRTFLWFIPILCCCAYFVLFTSPPVFSSIKQQWFFDPYAGMKDVQRNSSAYTNRTNVYANYVTMFLLFIIYGTLIFSLYCKSRGSQSSVVTHVQRMVIIQAVVICLLLALGGVLFIGLQITNAPPIVVSASLIGYQISCGAGGIVYLIVNSTIRREVFRMLHIAIADMVMVMTPAILLLLKLMEESVFCIHVNLCYHERVGDVFAAFLEHQKKNEKLGELTLKGEWPPCILATTREFIELKSVLWLDAFGIMYLFDSRILYHVREVAMKNEHVRAIYKIIYDNTSDGKSRKS</sequence>
<evidence type="ECO:0000313" key="3">
    <source>
        <dbReference type="Proteomes" id="UP001175271"/>
    </source>
</evidence>
<evidence type="ECO:0000313" key="2">
    <source>
        <dbReference type="EMBL" id="KAK0406414.1"/>
    </source>
</evidence>
<dbReference type="InterPro" id="IPR019425">
    <property type="entry name" value="7TM_GPCR_serpentine_rcpt_Srt"/>
</dbReference>
<feature type="transmembrane region" description="Helical" evidence="1">
    <location>
        <begin position="250"/>
        <end position="269"/>
    </location>
</feature>
<feature type="transmembrane region" description="Helical" evidence="1">
    <location>
        <begin position="36"/>
        <end position="58"/>
    </location>
</feature>
<gene>
    <name evidence="2" type="ORF">QR680_018561</name>
</gene>
<feature type="transmembrane region" description="Helical" evidence="1">
    <location>
        <begin position="107"/>
        <end position="131"/>
    </location>
</feature>
<feature type="transmembrane region" description="Helical" evidence="1">
    <location>
        <begin position="152"/>
        <end position="175"/>
    </location>
</feature>
<dbReference type="AlphaFoldDB" id="A0AA39LRA7"/>
<feature type="transmembrane region" description="Helical" evidence="1">
    <location>
        <begin position="207"/>
        <end position="229"/>
    </location>
</feature>
<dbReference type="EMBL" id="JAUCMV010000004">
    <property type="protein sequence ID" value="KAK0406414.1"/>
    <property type="molecule type" value="Genomic_DNA"/>
</dbReference>
<dbReference type="Gene3D" id="1.20.1070.10">
    <property type="entry name" value="Rhodopsin 7-helix transmembrane proteins"/>
    <property type="match status" value="1"/>
</dbReference>
<comment type="caution">
    <text evidence="2">The sequence shown here is derived from an EMBL/GenBank/DDBJ whole genome shotgun (WGS) entry which is preliminary data.</text>
</comment>
<keyword evidence="1" id="KW-0472">Membrane</keyword>
<accession>A0AA39LRA7</accession>
<feature type="transmembrane region" description="Helical" evidence="1">
    <location>
        <begin position="78"/>
        <end position="101"/>
    </location>
</feature>
<organism evidence="2 3">
    <name type="scientific">Steinernema hermaphroditum</name>
    <dbReference type="NCBI Taxonomy" id="289476"/>
    <lineage>
        <taxon>Eukaryota</taxon>
        <taxon>Metazoa</taxon>
        <taxon>Ecdysozoa</taxon>
        <taxon>Nematoda</taxon>
        <taxon>Chromadorea</taxon>
        <taxon>Rhabditida</taxon>
        <taxon>Tylenchina</taxon>
        <taxon>Panagrolaimomorpha</taxon>
        <taxon>Strongyloidoidea</taxon>
        <taxon>Steinernematidae</taxon>
        <taxon>Steinernema</taxon>
    </lineage>
</organism>
<name>A0AA39LRA7_9BILA</name>
<keyword evidence="1" id="KW-0812">Transmembrane</keyword>
<dbReference type="SUPFAM" id="SSF81321">
    <property type="entry name" value="Family A G protein-coupled receptor-like"/>
    <property type="match status" value="1"/>
</dbReference>
<keyword evidence="1" id="KW-1133">Transmembrane helix</keyword>
<dbReference type="Proteomes" id="UP001175271">
    <property type="component" value="Unassembled WGS sequence"/>
</dbReference>
<evidence type="ECO:0000256" key="1">
    <source>
        <dbReference type="SAM" id="Phobius"/>
    </source>
</evidence>
<protein>
    <recommendedName>
        <fullName evidence="4">Serpentine receptor class gamma</fullName>
    </recommendedName>
</protein>